<dbReference type="Proteomes" id="UP000008186">
    <property type="component" value="Chromosome"/>
</dbReference>
<reference evidence="1 2" key="2">
    <citation type="journal article" date="2005" name="Proteomics">
        <title>Global detection and characterization of hypothetical proteins in Shewanella oneidensis MR-1 using LC-MS based proteomics.</title>
        <authorList>
            <person name="Elias D.A."/>
            <person name="Monroe M.E."/>
            <person name="Marshall M.J."/>
            <person name="Romine M.F."/>
            <person name="Belieav A.S."/>
            <person name="Fredrickson J.K."/>
            <person name="Anderson G.A."/>
            <person name="Smith R.D."/>
            <person name="Lipton M.S."/>
        </authorList>
    </citation>
    <scope>NUCLEOTIDE SEQUENCE [LARGE SCALE GENOMIC DNA]</scope>
    <source>
        <strain evidence="2">ATCC 700550 / JCM 31522 / CIP 106686 / LMG 19005 / NCIMB 14063 / MR-1</strain>
    </source>
</reference>
<reference evidence="1 2" key="3">
    <citation type="journal article" date="2008" name="Appl. Environ. Microbiol.">
        <title>Identification of mobile elements and pseudogenes in the Shewanella oneidensis MR-1 genome.</title>
        <authorList>
            <person name="Romine M.F."/>
            <person name="Carlson T.S."/>
            <person name="Norbeck A.D."/>
            <person name="McCue L.A."/>
            <person name="Lipton M.S."/>
        </authorList>
    </citation>
    <scope>NUCLEOTIDE SEQUENCE [LARGE SCALE GENOMIC DNA]</scope>
    <source>
        <strain evidence="2">ATCC 700550 / JCM 31522 / CIP 106686 / LMG 19005 / NCIMB 14063 / MR-1</strain>
    </source>
</reference>
<proteinExistence type="predicted"/>
<dbReference type="BioCyc" id="SONE211586:G1GMP-2749-MONOMER"/>
<evidence type="ECO:0000313" key="2">
    <source>
        <dbReference type="Proteomes" id="UP000008186"/>
    </source>
</evidence>
<reference evidence="1 2" key="4">
    <citation type="journal article" date="2011" name="BMC Genomics">
        <title>Genome-wide protein localization prediction strategies for gram negative bacteria.</title>
        <authorList>
            <person name="Romine M.F."/>
        </authorList>
    </citation>
    <scope>NUCLEOTIDE SEQUENCE [LARGE SCALE GENOMIC DNA]</scope>
    <source>
        <strain evidence="2">ATCC 700550 / JCM 31522 / CIP 106686 / LMG 19005 / NCIMB 14063 / MR-1</strain>
    </source>
</reference>
<accession>Q8ECZ6</accession>
<name>Q8ECZ6_SHEON</name>
<dbReference type="KEGG" id="son:SO_2975"/>
<dbReference type="RefSeq" id="WP_011072879.1">
    <property type="nucleotide sequence ID" value="NC_004347.2"/>
</dbReference>
<dbReference type="STRING" id="211586.SO_2975"/>
<gene>
    <name evidence="1" type="ordered locus">SO_2975</name>
</gene>
<sequence length="111" mass="12507">MNNERNYTIGAEDIVAVDVHFENQIEKLINDVLGVDVGDSFAISIDALVNTMLPTSKEDPFKVYWRAANKLLARLNRTSGGRFIGWSFCCDEGRSIVYFGIKDEFGRIKIS</sequence>
<organism evidence="1 2">
    <name type="scientific">Shewanella oneidensis (strain ATCC 700550 / JCM 31522 / CIP 106686 / LMG 19005 / NCIMB 14063 / MR-1)</name>
    <dbReference type="NCBI Taxonomy" id="211586"/>
    <lineage>
        <taxon>Bacteria</taxon>
        <taxon>Pseudomonadati</taxon>
        <taxon>Pseudomonadota</taxon>
        <taxon>Gammaproteobacteria</taxon>
        <taxon>Alteromonadales</taxon>
        <taxon>Shewanellaceae</taxon>
        <taxon>Shewanella</taxon>
    </lineage>
</organism>
<keyword evidence="2" id="KW-1185">Reference proteome</keyword>
<protein>
    <submittedName>
        <fullName evidence="1">Lambda phage uncharacterized protein</fullName>
    </submittedName>
</protein>
<dbReference type="EMBL" id="AE014299">
    <property type="protein sequence ID" value="AAN55988.1"/>
    <property type="molecule type" value="Genomic_DNA"/>
</dbReference>
<reference evidence="1 2" key="1">
    <citation type="journal article" date="2002" name="Nat. Biotechnol.">
        <title>Genome sequence of the dissimilatory metal ion-reducing bacterium Shewanella oneidensis.</title>
        <authorList>
            <person name="Heidelberg J.F."/>
            <person name="Paulsen I.T."/>
            <person name="Nelson K.E."/>
            <person name="Gaidos E.J."/>
            <person name="Nelson W.C."/>
            <person name="Read T.D."/>
            <person name="Eisen J.A."/>
            <person name="Seshadri R."/>
            <person name="Ward N."/>
            <person name="Methe B."/>
            <person name="Clayton R.A."/>
            <person name="Meyer T."/>
            <person name="Tsapin A."/>
            <person name="Scott J."/>
            <person name="Beanan M."/>
            <person name="Brinkac L."/>
            <person name="Daugherty S."/>
            <person name="DeBoy R.T."/>
            <person name="Dodson R.J."/>
            <person name="Durkin A.S."/>
            <person name="Haft D.H."/>
            <person name="Kolonay J.F."/>
            <person name="Madupu R."/>
            <person name="Peterson J.D."/>
            <person name="Umayam L.A."/>
            <person name="White O."/>
            <person name="Wolf A.M."/>
            <person name="Vamathevan J."/>
            <person name="Weidman J."/>
            <person name="Impraim M."/>
            <person name="Lee K."/>
            <person name="Berry K."/>
            <person name="Lee C."/>
            <person name="Mueller J."/>
            <person name="Khouri H."/>
            <person name="Gill J."/>
            <person name="Utterback T.R."/>
            <person name="McDonald L.A."/>
            <person name="Feldblyum T.V."/>
            <person name="Smith H.O."/>
            <person name="Venter J.C."/>
            <person name="Nealson K.H."/>
            <person name="Fraser C.M."/>
        </authorList>
    </citation>
    <scope>NUCLEOTIDE SEQUENCE [LARGE SCALE GENOMIC DNA]</scope>
    <source>
        <strain evidence="2">ATCC 700550 / JCM 31522 / CIP 106686 / LMG 19005 / NCIMB 14063 / MR-1</strain>
    </source>
</reference>
<dbReference type="PaxDb" id="211586-SO_2975"/>
<dbReference type="PATRIC" id="fig|211586.12.peg.2872"/>
<evidence type="ECO:0000313" key="1">
    <source>
        <dbReference type="EMBL" id="AAN55988.1"/>
    </source>
</evidence>
<dbReference type="AlphaFoldDB" id="Q8ECZ6"/>
<dbReference type="HOGENOM" id="CLU_2156634_0_0_6"/>